<feature type="chain" id="PRO_5036372570" evidence="1">
    <location>
        <begin position="26"/>
        <end position="117"/>
    </location>
</feature>
<name>A0A5Q0TWV1_RHYFE</name>
<dbReference type="AlphaFoldDB" id="A0A5Q0TWV1"/>
<accession>A0A5Q0TWV1</accession>
<reference evidence="3" key="1">
    <citation type="submission" date="2019-04" db="EMBL/GenBank/DDBJ databases">
        <title>Identification and expression profiles of neuropeptides and their G protein-coupled receptors in the Red palm weevil Rhynchophorus ferrugineus (Coleoptera: Curculionidae).</title>
        <authorList>
            <person name="Zhang H."/>
            <person name="Bai J."/>
            <person name="Huang S."/>
            <person name="Hou Y."/>
        </authorList>
    </citation>
    <scope>NUCLEOTIDE SEQUENCE</scope>
</reference>
<proteinExistence type="evidence at transcript level"/>
<organism evidence="3">
    <name type="scientific">Rhynchophorus ferrugineus</name>
    <name type="common">Red palm weevil</name>
    <name type="synonym">Curculio ferrugineus</name>
    <dbReference type="NCBI Taxonomy" id="354439"/>
    <lineage>
        <taxon>Eukaryota</taxon>
        <taxon>Metazoa</taxon>
        <taxon>Ecdysozoa</taxon>
        <taxon>Arthropoda</taxon>
        <taxon>Hexapoda</taxon>
        <taxon>Insecta</taxon>
        <taxon>Pterygota</taxon>
        <taxon>Neoptera</taxon>
        <taxon>Endopterygota</taxon>
        <taxon>Coleoptera</taxon>
        <taxon>Polyphaga</taxon>
        <taxon>Cucujiformia</taxon>
        <taxon>Curculionidae</taxon>
        <taxon>Dryophthorinae</taxon>
        <taxon>Rhynchophorus</taxon>
    </lineage>
</organism>
<dbReference type="Proteomes" id="UP000625711">
    <property type="component" value="Unassembled WGS sequence"/>
</dbReference>
<feature type="signal peptide" evidence="1">
    <location>
        <begin position="1"/>
        <end position="25"/>
    </location>
</feature>
<gene>
    <name evidence="3" type="primary">RYa</name>
    <name evidence="2" type="ORF">GWI33_001082</name>
</gene>
<reference evidence="2" key="2">
    <citation type="submission" date="2020-08" db="EMBL/GenBank/DDBJ databases">
        <title>Genome sequencing and assembly of the red palm weevil Rhynchophorus ferrugineus.</title>
        <authorList>
            <person name="Dias G.B."/>
            <person name="Bergman C.M."/>
            <person name="Manee M."/>
        </authorList>
    </citation>
    <scope>NUCLEOTIDE SEQUENCE</scope>
    <source>
        <strain evidence="2">AA-2017</strain>
        <tissue evidence="2">Whole larva</tissue>
    </source>
</reference>
<protein>
    <submittedName>
        <fullName evidence="3">Ryamide preprohormone</fullName>
    </submittedName>
</protein>
<keyword evidence="4" id="KW-1185">Reference proteome</keyword>
<keyword evidence="1" id="KW-0732">Signal</keyword>
<dbReference type="OrthoDB" id="6350276at2759"/>
<evidence type="ECO:0000313" key="3">
    <source>
        <dbReference type="EMBL" id="QGA72575.1"/>
    </source>
</evidence>
<dbReference type="EMBL" id="JAACXV010000125">
    <property type="protein sequence ID" value="KAF7283256.1"/>
    <property type="molecule type" value="Genomic_DNA"/>
</dbReference>
<evidence type="ECO:0000313" key="2">
    <source>
        <dbReference type="EMBL" id="KAF7283256.1"/>
    </source>
</evidence>
<dbReference type="EMBL" id="MK751571">
    <property type="protein sequence ID" value="QGA72575.1"/>
    <property type="molecule type" value="mRNA"/>
</dbReference>
<evidence type="ECO:0000313" key="4">
    <source>
        <dbReference type="Proteomes" id="UP000625711"/>
    </source>
</evidence>
<evidence type="ECO:0000256" key="1">
    <source>
        <dbReference type="SAM" id="SignalP"/>
    </source>
</evidence>
<sequence>MHTKKFVVLLIYLASILLHVMFTQSKDTHSFRQMIRYGRAGKNDNSGSINVRPRGEVFYLGPRYGKRSKLDSTVQEDNKDVLYMCSNDKNFSCSYSGITNLYRCNSLRGSILKDNSI</sequence>